<proteinExistence type="predicted"/>
<sequence>MSDRLSYHLESEQILSGNQFGFRKNRSTVAQNILNFHEEAGRSQQMTCLISIDMSNAFNAVDWHLLFKKLKDLNLPTYLKSIIQHFLSERKVQLQGQTKKYNRGNPQGSSLGPILWNVFVDDLLHIDFGPNIKIQVFADDIHLMLKAPASYCFTQNSKEALKIIDSWTKENLMTLNHSKSVFFILSKKRFSHIPSIKIGNNSIKFQPHFK</sequence>
<dbReference type="PANTHER" id="PTHR19446">
    <property type="entry name" value="REVERSE TRANSCRIPTASES"/>
    <property type="match status" value="1"/>
</dbReference>
<protein>
    <recommendedName>
        <fullName evidence="1">Reverse transcriptase domain-containing protein</fullName>
    </recommendedName>
</protein>
<dbReference type="PROSITE" id="PS50878">
    <property type="entry name" value="RT_POL"/>
    <property type="match status" value="1"/>
</dbReference>
<reference evidence="2 3" key="1">
    <citation type="submission" date="2021-06" db="EMBL/GenBank/DDBJ databases">
        <title>Caerostris darwini draft genome.</title>
        <authorList>
            <person name="Kono N."/>
            <person name="Arakawa K."/>
        </authorList>
    </citation>
    <scope>NUCLEOTIDE SEQUENCE [LARGE SCALE GENOMIC DNA]</scope>
</reference>
<dbReference type="InterPro" id="IPR043502">
    <property type="entry name" value="DNA/RNA_pol_sf"/>
</dbReference>
<dbReference type="GO" id="GO:0071897">
    <property type="term" value="P:DNA biosynthetic process"/>
    <property type="evidence" value="ECO:0007669"/>
    <property type="project" value="UniProtKB-ARBA"/>
</dbReference>
<dbReference type="InterPro" id="IPR000477">
    <property type="entry name" value="RT_dom"/>
</dbReference>
<feature type="domain" description="Reverse transcriptase" evidence="1">
    <location>
        <begin position="1"/>
        <end position="202"/>
    </location>
</feature>
<dbReference type="EMBL" id="BPLQ01002024">
    <property type="protein sequence ID" value="GIX87723.1"/>
    <property type="molecule type" value="Genomic_DNA"/>
</dbReference>
<dbReference type="Pfam" id="PF00078">
    <property type="entry name" value="RVT_1"/>
    <property type="match status" value="1"/>
</dbReference>
<name>A0AAV4NVE5_9ARAC</name>
<evidence type="ECO:0000313" key="2">
    <source>
        <dbReference type="EMBL" id="GIX87723.1"/>
    </source>
</evidence>
<gene>
    <name evidence="2" type="primary">R1A1-elementORF2_4</name>
    <name evidence="2" type="ORF">CDAR_617101</name>
</gene>
<accession>A0AAV4NVE5</accession>
<evidence type="ECO:0000259" key="1">
    <source>
        <dbReference type="PROSITE" id="PS50878"/>
    </source>
</evidence>
<dbReference type="Proteomes" id="UP001054837">
    <property type="component" value="Unassembled WGS sequence"/>
</dbReference>
<organism evidence="2 3">
    <name type="scientific">Caerostris darwini</name>
    <dbReference type="NCBI Taxonomy" id="1538125"/>
    <lineage>
        <taxon>Eukaryota</taxon>
        <taxon>Metazoa</taxon>
        <taxon>Ecdysozoa</taxon>
        <taxon>Arthropoda</taxon>
        <taxon>Chelicerata</taxon>
        <taxon>Arachnida</taxon>
        <taxon>Araneae</taxon>
        <taxon>Araneomorphae</taxon>
        <taxon>Entelegynae</taxon>
        <taxon>Araneoidea</taxon>
        <taxon>Araneidae</taxon>
        <taxon>Caerostris</taxon>
    </lineage>
</organism>
<keyword evidence="3" id="KW-1185">Reference proteome</keyword>
<dbReference type="AlphaFoldDB" id="A0AAV4NVE5"/>
<comment type="caution">
    <text evidence="2">The sequence shown here is derived from an EMBL/GenBank/DDBJ whole genome shotgun (WGS) entry which is preliminary data.</text>
</comment>
<evidence type="ECO:0000313" key="3">
    <source>
        <dbReference type="Proteomes" id="UP001054837"/>
    </source>
</evidence>
<dbReference type="SUPFAM" id="SSF56672">
    <property type="entry name" value="DNA/RNA polymerases"/>
    <property type="match status" value="1"/>
</dbReference>